<feature type="transmembrane region" description="Helical" evidence="1">
    <location>
        <begin position="170"/>
        <end position="190"/>
    </location>
</feature>
<dbReference type="GO" id="GO:0006508">
    <property type="term" value="P:proteolysis"/>
    <property type="evidence" value="ECO:0007669"/>
    <property type="project" value="UniProtKB-KW"/>
</dbReference>
<dbReference type="InterPro" id="IPR003675">
    <property type="entry name" value="Rce1/LyrA-like_dom"/>
</dbReference>
<feature type="transmembrane region" description="Helical" evidence="1">
    <location>
        <begin position="320"/>
        <end position="341"/>
    </location>
</feature>
<name>D8ISN7_HERSS</name>
<sequence length="342" mass="36761">MRSSLIVSSVHGTYCARIGGTNPDRNCASCCILDAGAGRRDGRHVKTPALPPPVFSPMPSFIVLMLAICAVWLPALRLTRLSVPPWMPLLLLAVTMGWLDGQLKAVAVLGIVVLGTLAWGSTHALHAWQRRCLLMLALLLALLMALHRWPGFINTLVVPPTHITADARPFMLYANFDKGVAGLLLLALLAPRCHAWREWQGALRLTLLPGLVTIALVMGLGWLIGLISPNLKWPGFTPPFLAINLLLTVVAEEAFFRGVLQHRLQQAWQGLRGGAVLALILSAVLFGAAHLGGGLAYAALATVAGAGYGWVFQRTGRIEAAIVLHFALNAVHFIGFTYPALA</sequence>
<feature type="transmembrane region" description="Helical" evidence="1">
    <location>
        <begin position="105"/>
        <end position="125"/>
    </location>
</feature>
<dbReference type="GO" id="GO:0004175">
    <property type="term" value="F:endopeptidase activity"/>
    <property type="evidence" value="ECO:0007669"/>
    <property type="project" value="UniProtKB-ARBA"/>
</dbReference>
<keyword evidence="4" id="KW-1185">Reference proteome</keyword>
<keyword evidence="1" id="KW-0812">Transmembrane</keyword>
<keyword evidence="1" id="KW-0472">Membrane</keyword>
<reference evidence="3 4" key="1">
    <citation type="submission" date="2010-04" db="EMBL/GenBank/DDBJ databases">
        <title>The genome of Herbaspirillum seropedicae SmR1, an endophytic, nitrogen-fixing, plant-growth promoting beta-Proteobacteria.</title>
        <authorList>
            <person name="Pedrosa F.O."/>
            <person name="Monteiro R.A."/>
            <person name="Wassem R."/>
            <person name="Cruz L.M."/>
            <person name="Ayub R.A."/>
            <person name="Colauto N.B."/>
            <person name="Fernandez M.A."/>
            <person name="Fungaro M.H.P."/>
            <person name="Grisard E.C."/>
            <person name="Hungria M."/>
            <person name="Madeira H.M.F."/>
            <person name="Nodari R.O."/>
            <person name="Osaku C.A."/>
            <person name="Petzl-Erler M.L."/>
            <person name="Terenzi H."/>
            <person name="Vieira L.G.E."/>
            <person name="Almeida M.I.M."/>
            <person name="Alves L.R."/>
            <person name="Arantes O.M.N."/>
            <person name="Balsanelli E."/>
            <person name="Barcellos F.G."/>
            <person name="Baura V.A."/>
            <person name="Binde D.R."/>
            <person name="Campo R.J."/>
            <person name="Chubatsu L.S."/>
            <person name="Chueire L.M.O."/>
            <person name="Ciferri R.R."/>
            <person name="Correa L.C."/>
            <person name="da Conceicao Silva J.L."/>
            <person name="Dabul A.N.G."/>
            <person name="Dambros B.P."/>
            <person name="Faoro H."/>
            <person name="Favetti A."/>
            <person name="Friedermann G."/>
            <person name="Furlaneto M.C."/>
            <person name="Gasques L.S."/>
            <person name="Gimenes C.C.T."/>
            <person name="Gioppo N.M.R."/>
            <person name="Glienke-Blanco C."/>
            <person name="Godoy L.P."/>
            <person name="Guerra M.P."/>
            <person name="Karp S."/>
            <person name="Kava-Cordeiro V."/>
            <person name="Margarido V.P."/>
            <person name="Mathioni S.M."/>
            <person name="Menck-Soares M.A."/>
            <person name="Murace N.K."/>
            <person name="Nicolas M.F."/>
            <person name="Oliveira C.E.C."/>
            <person name="Pagnan N.A.B."/>
            <person name="Pamphile J.A."/>
            <person name="Patussi E.V."/>
            <person name="Pereira L.F.P."/>
            <person name="Pereira-Ferrari L."/>
            <person name="Pinto F.G.S."/>
            <person name="Precoma C."/>
            <person name="Prioli A.J."/>
            <person name="Prioli S.M.A.P."/>
            <person name="Raittz R.T."/>
            <person name="Ramos H.J.O."/>
            <person name="Ribeiro E.M.S.F."/>
            <person name="Rigo L.U."/>
            <person name="Rocha C.L.M.S.C."/>
            <person name="Rocha S.N."/>
            <person name="Santos K."/>
            <person name="Satori D."/>
            <person name="Silva A.G."/>
            <person name="Simao R.C.G."/>
            <person name="Soares M.A.M."/>
            <person name="Souza E.M."/>
            <person name="Steffens M.B.R."/>
            <person name="Steindel M."/>
            <person name="Tadra-Sfeir M.Z."/>
            <person name="Takahashi E.K."/>
            <person name="Torres R.A."/>
            <person name="Valle J.S."/>
            <person name="Vernal J.I."/>
            <person name="Vilas-Boas L.A."/>
            <person name="Watanabe M.A.E."/>
            <person name="Weiss V.A."/>
            <person name="Yates M.A."/>
            <person name="Souza E.M."/>
        </authorList>
    </citation>
    <scope>NUCLEOTIDE SEQUENCE [LARGE SCALE GENOMIC DNA]</scope>
    <source>
        <strain evidence="3 4">SmR1</strain>
    </source>
</reference>
<feature type="transmembrane region" description="Helical" evidence="1">
    <location>
        <begin position="83"/>
        <end position="99"/>
    </location>
</feature>
<feature type="transmembrane region" description="Helical" evidence="1">
    <location>
        <begin position="132"/>
        <end position="150"/>
    </location>
</feature>
<dbReference type="KEGG" id="hse:Hsero_3982"/>
<feature type="transmembrane region" description="Helical" evidence="1">
    <location>
        <begin position="271"/>
        <end position="289"/>
    </location>
</feature>
<evidence type="ECO:0000313" key="4">
    <source>
        <dbReference type="Proteomes" id="UP000000329"/>
    </source>
</evidence>
<evidence type="ECO:0000256" key="1">
    <source>
        <dbReference type="SAM" id="Phobius"/>
    </source>
</evidence>
<keyword evidence="3" id="KW-0645">Protease</keyword>
<dbReference type="Proteomes" id="UP000000329">
    <property type="component" value="Chromosome"/>
</dbReference>
<keyword evidence="3" id="KW-0378">Hydrolase</keyword>
<dbReference type="Pfam" id="PF02517">
    <property type="entry name" value="Rce1-like"/>
    <property type="match status" value="1"/>
</dbReference>
<feature type="transmembrane region" description="Helical" evidence="1">
    <location>
        <begin position="239"/>
        <end position="259"/>
    </location>
</feature>
<accession>D8ISN7</accession>
<feature type="transmembrane region" description="Helical" evidence="1">
    <location>
        <begin position="295"/>
        <end position="313"/>
    </location>
</feature>
<protein>
    <submittedName>
        <fullName evidence="3">CAAX protease family (Abortive protein) protein</fullName>
    </submittedName>
</protein>
<organism evidence="3 4">
    <name type="scientific">Herbaspirillum seropedicae (strain SmR1)</name>
    <dbReference type="NCBI Taxonomy" id="757424"/>
    <lineage>
        <taxon>Bacteria</taxon>
        <taxon>Pseudomonadati</taxon>
        <taxon>Pseudomonadota</taxon>
        <taxon>Betaproteobacteria</taxon>
        <taxon>Burkholderiales</taxon>
        <taxon>Oxalobacteraceae</taxon>
        <taxon>Herbaspirillum</taxon>
    </lineage>
</organism>
<feature type="transmembrane region" description="Helical" evidence="1">
    <location>
        <begin position="58"/>
        <end position="76"/>
    </location>
</feature>
<dbReference type="EMBL" id="CP002039">
    <property type="protein sequence ID" value="ADJ65453.1"/>
    <property type="molecule type" value="Genomic_DNA"/>
</dbReference>
<feature type="domain" description="CAAX prenyl protease 2/Lysostaphin resistance protein A-like" evidence="2">
    <location>
        <begin position="238"/>
        <end position="331"/>
    </location>
</feature>
<feature type="transmembrane region" description="Helical" evidence="1">
    <location>
        <begin position="202"/>
        <end position="227"/>
    </location>
</feature>
<dbReference type="GO" id="GO:0080120">
    <property type="term" value="P:CAAX-box protein maturation"/>
    <property type="evidence" value="ECO:0007669"/>
    <property type="project" value="UniProtKB-ARBA"/>
</dbReference>
<dbReference type="AlphaFoldDB" id="D8ISN7"/>
<dbReference type="eggNOG" id="COG1266">
    <property type="taxonomic scope" value="Bacteria"/>
</dbReference>
<proteinExistence type="predicted"/>
<gene>
    <name evidence="3" type="ordered locus">Hsero_3982</name>
</gene>
<evidence type="ECO:0000313" key="3">
    <source>
        <dbReference type="EMBL" id="ADJ65453.1"/>
    </source>
</evidence>
<keyword evidence="1" id="KW-1133">Transmembrane helix</keyword>
<evidence type="ECO:0000259" key="2">
    <source>
        <dbReference type="Pfam" id="PF02517"/>
    </source>
</evidence>
<dbReference type="STRING" id="757424.Hsero_3982"/>
<dbReference type="HOGENOM" id="CLU_055401_1_0_4"/>